<protein>
    <submittedName>
        <fullName evidence="1">Uncharacterized protein</fullName>
    </submittedName>
</protein>
<accession>A0A2S8F9B9</accession>
<evidence type="ECO:0000313" key="1">
    <source>
        <dbReference type="EMBL" id="PQO28751.1"/>
    </source>
</evidence>
<gene>
    <name evidence="1" type="ORF">C5Y98_23505</name>
</gene>
<dbReference type="Proteomes" id="UP000239388">
    <property type="component" value="Unassembled WGS sequence"/>
</dbReference>
<comment type="caution">
    <text evidence="1">The sequence shown here is derived from an EMBL/GenBank/DDBJ whole genome shotgun (WGS) entry which is preliminary data.</text>
</comment>
<evidence type="ECO:0000313" key="2">
    <source>
        <dbReference type="Proteomes" id="UP000239388"/>
    </source>
</evidence>
<dbReference type="AlphaFoldDB" id="A0A2S8F9B9"/>
<proteinExistence type="predicted"/>
<sequence>MVGCTTTKQTCPIDARNLYCGLGEEAVRRTPCGPDYLHYGYRATCWGTFPEGWGYQCQQEPVPATLTNPQSQEMLPPVEHIQHVEGT</sequence>
<dbReference type="EMBL" id="PUIB01000024">
    <property type="protein sequence ID" value="PQO28751.1"/>
    <property type="molecule type" value="Genomic_DNA"/>
</dbReference>
<name>A0A2S8F9B9_9BACT</name>
<reference evidence="1 2" key="1">
    <citation type="submission" date="2018-02" db="EMBL/GenBank/DDBJ databases">
        <title>Comparative genomes isolates from brazilian mangrove.</title>
        <authorList>
            <person name="Araujo J.E."/>
            <person name="Taketani R.G."/>
            <person name="Silva M.C.P."/>
            <person name="Loureco M.V."/>
            <person name="Andreote F.D."/>
        </authorList>
    </citation>
    <scope>NUCLEOTIDE SEQUENCE [LARGE SCALE GENOMIC DNA]</scope>
    <source>
        <strain evidence="1 2">NAP PRIS-MGV</strain>
    </source>
</reference>
<organism evidence="1 2">
    <name type="scientific">Blastopirellula marina</name>
    <dbReference type="NCBI Taxonomy" id="124"/>
    <lineage>
        <taxon>Bacteria</taxon>
        <taxon>Pseudomonadati</taxon>
        <taxon>Planctomycetota</taxon>
        <taxon>Planctomycetia</taxon>
        <taxon>Pirellulales</taxon>
        <taxon>Pirellulaceae</taxon>
        <taxon>Blastopirellula</taxon>
    </lineage>
</organism>